<sequence length="267" mass="28103">MLEHKKALIIGGANGIGRALVDLAQNQGAAHITVFDVDDQAGAALHGDSVRYHHVDVTDAEALANQLHQSWDEAAGFDAVANCAGFTIPRRIRDTSVVEFQAHLDLNLIPSLVLFRELGPRLQAQGHGSVVTVASVTAIRPLYGNVSYAAAKAGLIALTKVAALEYGPEVRCNVVAPGITLTRLTSFIDQTPQYRDPIVTALPAGRIGRADELAAAMAFLLSDHASYITGQLQIVDGGLTVSQPGMGPMAQATPDLLAEAYLGPQPT</sequence>
<evidence type="ECO:0000256" key="2">
    <source>
        <dbReference type="ARBA" id="ARBA00023002"/>
    </source>
</evidence>
<reference evidence="3" key="2">
    <citation type="submission" date="2020-02" db="EMBL/GenBank/DDBJ databases">
        <authorList>
            <person name="Matsumoto Y."/>
            <person name="Kinjo T."/>
            <person name="Motooka D."/>
            <person name="Nabeya D."/>
            <person name="Jung N."/>
            <person name="Uechi K."/>
            <person name="Horii T."/>
            <person name="Iida T."/>
            <person name="Fujita J."/>
            <person name="Nakamura S."/>
        </authorList>
    </citation>
    <scope>NUCLEOTIDE SEQUENCE</scope>
    <source>
        <strain evidence="3">JCM 13573</strain>
    </source>
</reference>
<dbReference type="InterPro" id="IPR036291">
    <property type="entry name" value="NAD(P)-bd_dom_sf"/>
</dbReference>
<dbReference type="Proteomes" id="UP000465306">
    <property type="component" value="Unassembled WGS sequence"/>
</dbReference>
<evidence type="ECO:0000313" key="6">
    <source>
        <dbReference type="Proteomes" id="UP000663583"/>
    </source>
</evidence>
<dbReference type="InterPro" id="IPR020904">
    <property type="entry name" value="Sc_DH/Rdtase_CS"/>
</dbReference>
<dbReference type="EMBL" id="BLKU01000005">
    <property type="protein sequence ID" value="GFG65541.1"/>
    <property type="molecule type" value="Genomic_DNA"/>
</dbReference>
<evidence type="ECO:0000313" key="4">
    <source>
        <dbReference type="EMBL" id="QPI38110.1"/>
    </source>
</evidence>
<dbReference type="GO" id="GO:0016491">
    <property type="term" value="F:oxidoreductase activity"/>
    <property type="evidence" value="ECO:0007669"/>
    <property type="project" value="UniProtKB-KW"/>
</dbReference>
<dbReference type="PANTHER" id="PTHR24321:SF8">
    <property type="entry name" value="ESTRADIOL 17-BETA-DEHYDROGENASE 8-RELATED"/>
    <property type="match status" value="1"/>
</dbReference>
<keyword evidence="5" id="KW-1185">Reference proteome</keyword>
<dbReference type="PROSITE" id="PS00061">
    <property type="entry name" value="ADH_SHORT"/>
    <property type="match status" value="1"/>
</dbReference>
<dbReference type="Gene3D" id="3.40.50.720">
    <property type="entry name" value="NAD(P)-binding Rossmann-like Domain"/>
    <property type="match status" value="1"/>
</dbReference>
<organism evidence="4 6">
    <name type="scientific">Mycobacterium kubicae</name>
    <dbReference type="NCBI Taxonomy" id="120959"/>
    <lineage>
        <taxon>Bacteria</taxon>
        <taxon>Bacillati</taxon>
        <taxon>Actinomycetota</taxon>
        <taxon>Actinomycetes</taxon>
        <taxon>Mycobacteriales</taxon>
        <taxon>Mycobacteriaceae</taxon>
        <taxon>Mycobacterium</taxon>
        <taxon>Mycobacterium simiae complex</taxon>
    </lineage>
</organism>
<dbReference type="PRINTS" id="PR00081">
    <property type="entry name" value="GDHRDH"/>
</dbReference>
<evidence type="ECO:0000256" key="1">
    <source>
        <dbReference type="ARBA" id="ARBA00006484"/>
    </source>
</evidence>
<reference evidence="4" key="3">
    <citation type="submission" date="2020-11" db="EMBL/GenBank/DDBJ databases">
        <title>Intraspecies plasmid and genomic variation of Mycobacterium kubicae revealed by the complete genome sequences of two clinical isolates.</title>
        <authorList>
            <person name="Hendrix J.R."/>
            <person name="Epperson L.E."/>
            <person name="Honda J.R."/>
            <person name="Strong M."/>
        </authorList>
    </citation>
    <scope>NUCLEOTIDE SEQUENCE</scope>
    <source>
        <strain evidence="4">JCM 13573</strain>
    </source>
</reference>
<protein>
    <submittedName>
        <fullName evidence="3 4">Oxidoreductase</fullName>
    </submittedName>
</protein>
<gene>
    <name evidence="4" type="ORF">I2456_00505</name>
    <name evidence="3" type="ORF">MKUB_30310</name>
</gene>
<dbReference type="PRINTS" id="PR00080">
    <property type="entry name" value="SDRFAMILY"/>
</dbReference>
<evidence type="ECO:0000313" key="5">
    <source>
        <dbReference type="Proteomes" id="UP000465306"/>
    </source>
</evidence>
<comment type="similarity">
    <text evidence="1">Belongs to the short-chain dehydrogenases/reductases (SDR) family.</text>
</comment>
<dbReference type="EMBL" id="CP065047">
    <property type="protein sequence ID" value="QPI38110.1"/>
    <property type="molecule type" value="Genomic_DNA"/>
</dbReference>
<dbReference type="PANTHER" id="PTHR24321">
    <property type="entry name" value="DEHYDROGENASES, SHORT CHAIN"/>
    <property type="match status" value="1"/>
</dbReference>
<proteinExistence type="inferred from homology"/>
<dbReference type="SUPFAM" id="SSF51735">
    <property type="entry name" value="NAD(P)-binding Rossmann-fold domains"/>
    <property type="match status" value="1"/>
</dbReference>
<reference evidence="3 5" key="1">
    <citation type="journal article" date="2019" name="Emerg. Microbes Infect.">
        <title>Comprehensive subspecies identification of 175 nontuberculous mycobacteria species based on 7547 genomic profiles.</title>
        <authorList>
            <person name="Matsumoto Y."/>
            <person name="Kinjo T."/>
            <person name="Motooka D."/>
            <person name="Nabeya D."/>
            <person name="Jung N."/>
            <person name="Uechi K."/>
            <person name="Horii T."/>
            <person name="Iida T."/>
            <person name="Fujita J."/>
            <person name="Nakamura S."/>
        </authorList>
    </citation>
    <scope>NUCLEOTIDE SEQUENCE [LARGE SCALE GENOMIC DNA]</scope>
    <source>
        <strain evidence="3 5">JCM 13573</strain>
    </source>
</reference>
<dbReference type="Pfam" id="PF13561">
    <property type="entry name" value="adh_short_C2"/>
    <property type="match status" value="1"/>
</dbReference>
<name>A0AAX1JC69_9MYCO</name>
<dbReference type="KEGG" id="mku:I2456_00505"/>
<dbReference type="RefSeq" id="WP_163703881.1">
    <property type="nucleotide sequence ID" value="NZ_BLKU01000005.1"/>
</dbReference>
<dbReference type="InterPro" id="IPR002347">
    <property type="entry name" value="SDR_fam"/>
</dbReference>
<dbReference type="CDD" id="cd05233">
    <property type="entry name" value="SDR_c"/>
    <property type="match status" value="1"/>
</dbReference>
<dbReference type="AlphaFoldDB" id="A0AAX1JC69"/>
<dbReference type="Proteomes" id="UP000663583">
    <property type="component" value="Chromosome"/>
</dbReference>
<evidence type="ECO:0000313" key="3">
    <source>
        <dbReference type="EMBL" id="GFG65541.1"/>
    </source>
</evidence>
<keyword evidence="2" id="KW-0560">Oxidoreductase</keyword>
<accession>A0AAX1JC69</accession>